<dbReference type="PANTHER" id="PTHR30036">
    <property type="entry name" value="D-XYLOSE-BINDING PERIPLASMIC PROTEIN"/>
    <property type="match status" value="1"/>
</dbReference>
<proteinExistence type="predicted"/>
<organism evidence="5 6">
    <name type="scientific">Dactylosporangium salmoneum</name>
    <dbReference type="NCBI Taxonomy" id="53361"/>
    <lineage>
        <taxon>Bacteria</taxon>
        <taxon>Bacillati</taxon>
        <taxon>Actinomycetota</taxon>
        <taxon>Actinomycetes</taxon>
        <taxon>Micromonosporales</taxon>
        <taxon>Micromonosporaceae</taxon>
        <taxon>Dactylosporangium</taxon>
    </lineage>
</organism>
<comment type="subcellular location">
    <subcellularLocation>
        <location evidence="1">Cell envelope</location>
    </subcellularLocation>
</comment>
<dbReference type="Gene3D" id="3.40.50.2300">
    <property type="match status" value="2"/>
</dbReference>
<evidence type="ECO:0000259" key="4">
    <source>
        <dbReference type="Pfam" id="PF13407"/>
    </source>
</evidence>
<feature type="signal peptide" evidence="3">
    <location>
        <begin position="1"/>
        <end position="21"/>
    </location>
</feature>
<evidence type="ECO:0000256" key="3">
    <source>
        <dbReference type="SAM" id="SignalP"/>
    </source>
</evidence>
<name>A0ABP5U8R9_9ACTN</name>
<evidence type="ECO:0000256" key="2">
    <source>
        <dbReference type="ARBA" id="ARBA00022729"/>
    </source>
</evidence>
<dbReference type="EMBL" id="BAAARV010000074">
    <property type="protein sequence ID" value="GAA2372903.1"/>
    <property type="molecule type" value="Genomic_DNA"/>
</dbReference>
<dbReference type="SUPFAM" id="SSF53822">
    <property type="entry name" value="Periplasmic binding protein-like I"/>
    <property type="match status" value="1"/>
</dbReference>
<dbReference type="PANTHER" id="PTHR30036:SF1">
    <property type="entry name" value="D-XYLOSE-BINDING PERIPLASMIC PROTEIN"/>
    <property type="match status" value="1"/>
</dbReference>
<evidence type="ECO:0000256" key="1">
    <source>
        <dbReference type="ARBA" id="ARBA00004196"/>
    </source>
</evidence>
<dbReference type="Pfam" id="PF13407">
    <property type="entry name" value="Peripla_BP_4"/>
    <property type="match status" value="1"/>
</dbReference>
<protein>
    <submittedName>
        <fullName evidence="5">Substrate-binding domain-containing protein</fullName>
    </submittedName>
</protein>
<sequence length="357" mass="36918">MKRIMASAAAAALLLSGCGSAKSEGANGPAATSSKDVIIGWISPDATSSTRWDTQDRPAFEKAVQALAPGAKVIASTAPNDQAMLQQAESAITQGAKVLVINPITAEGALPVVDRARRDHVAVISYEGLIAKAPLDGYITFNNLEVGRLQAKYIVDHAGAGATIAVMNGAQVCEACIAFKKGAHEVFDPAVQSGALKIGYEADTPDWQATKAQAQTDQALTKLGDNVNAILAANDGLAGGVIASLKARQLNGKVVVTGQDATVAGLQEILLGNQTMTVYKDLHKQAQAAAKAAVALAMGKQGETGLTDTYDNSGSKVPALFLQPVVVDRANIKQVFDDGFVTKAQICTGDVASKCDF</sequence>
<dbReference type="InterPro" id="IPR028082">
    <property type="entry name" value="Peripla_BP_I"/>
</dbReference>
<reference evidence="6" key="1">
    <citation type="journal article" date="2019" name="Int. J. Syst. Evol. Microbiol.">
        <title>The Global Catalogue of Microorganisms (GCM) 10K type strain sequencing project: providing services to taxonomists for standard genome sequencing and annotation.</title>
        <authorList>
            <consortium name="The Broad Institute Genomics Platform"/>
            <consortium name="The Broad Institute Genome Sequencing Center for Infectious Disease"/>
            <person name="Wu L."/>
            <person name="Ma J."/>
        </authorList>
    </citation>
    <scope>NUCLEOTIDE SEQUENCE [LARGE SCALE GENOMIC DNA]</scope>
    <source>
        <strain evidence="6">JCM 3272</strain>
    </source>
</reference>
<feature type="chain" id="PRO_5047515619" evidence="3">
    <location>
        <begin position="22"/>
        <end position="357"/>
    </location>
</feature>
<evidence type="ECO:0000313" key="6">
    <source>
        <dbReference type="Proteomes" id="UP001501444"/>
    </source>
</evidence>
<accession>A0ABP5U8R9</accession>
<keyword evidence="2 3" id="KW-0732">Signal</keyword>
<evidence type="ECO:0000313" key="5">
    <source>
        <dbReference type="EMBL" id="GAA2372903.1"/>
    </source>
</evidence>
<comment type="caution">
    <text evidence="5">The sequence shown here is derived from an EMBL/GenBank/DDBJ whole genome shotgun (WGS) entry which is preliminary data.</text>
</comment>
<keyword evidence="6" id="KW-1185">Reference proteome</keyword>
<dbReference type="InterPro" id="IPR025997">
    <property type="entry name" value="SBP_2_dom"/>
</dbReference>
<dbReference type="InterPro" id="IPR050555">
    <property type="entry name" value="Bact_Solute-Bind_Prot2"/>
</dbReference>
<dbReference type="PROSITE" id="PS51257">
    <property type="entry name" value="PROKAR_LIPOPROTEIN"/>
    <property type="match status" value="1"/>
</dbReference>
<feature type="domain" description="Periplasmic binding protein" evidence="4">
    <location>
        <begin position="42"/>
        <end position="301"/>
    </location>
</feature>
<gene>
    <name evidence="5" type="ORF">GCM10010170_075360</name>
</gene>
<dbReference type="Proteomes" id="UP001501444">
    <property type="component" value="Unassembled WGS sequence"/>
</dbReference>